<accession>A0A8D8XHV2</accession>
<organism evidence="3">
    <name type="scientific">Cacopsylla melanoneura</name>
    <dbReference type="NCBI Taxonomy" id="428564"/>
    <lineage>
        <taxon>Eukaryota</taxon>
        <taxon>Metazoa</taxon>
        <taxon>Ecdysozoa</taxon>
        <taxon>Arthropoda</taxon>
        <taxon>Hexapoda</taxon>
        <taxon>Insecta</taxon>
        <taxon>Pterygota</taxon>
        <taxon>Neoptera</taxon>
        <taxon>Paraneoptera</taxon>
        <taxon>Hemiptera</taxon>
        <taxon>Sternorrhyncha</taxon>
        <taxon>Psylloidea</taxon>
        <taxon>Psyllidae</taxon>
        <taxon>Psyllinae</taxon>
        <taxon>Cacopsylla</taxon>
    </lineage>
</organism>
<dbReference type="EMBL" id="HBUF01323718">
    <property type="protein sequence ID" value="CAG6695492.1"/>
    <property type="molecule type" value="Transcribed_RNA"/>
</dbReference>
<dbReference type="EMBL" id="HBUF01672342">
    <property type="protein sequence ID" value="CAG6790693.1"/>
    <property type="molecule type" value="Transcribed_RNA"/>
</dbReference>
<dbReference type="Gene3D" id="3.40.50.1110">
    <property type="entry name" value="SGNH hydrolase"/>
    <property type="match status" value="1"/>
</dbReference>
<reference evidence="3" key="1">
    <citation type="submission" date="2021-05" db="EMBL/GenBank/DDBJ databases">
        <authorList>
            <person name="Alioto T."/>
            <person name="Alioto T."/>
            <person name="Gomez Garrido J."/>
        </authorList>
    </citation>
    <scope>NUCLEOTIDE SEQUENCE</scope>
</reference>
<dbReference type="EMBL" id="HBUF01148840">
    <property type="protein sequence ID" value="CAG6647818.1"/>
    <property type="molecule type" value="Transcribed_RNA"/>
</dbReference>
<comment type="similarity">
    <text evidence="1">Belongs to the 'GDSL' lipolytic enzyme family. Platelet-activating factor acetylhydrolase IB beta/gamma subunits subfamily.</text>
</comment>
<dbReference type="InterPro" id="IPR036514">
    <property type="entry name" value="SGNH_hydro_sf"/>
</dbReference>
<dbReference type="EMBL" id="HBUF01323719">
    <property type="protein sequence ID" value="CAG6695494.1"/>
    <property type="molecule type" value="Transcribed_RNA"/>
</dbReference>
<dbReference type="AlphaFoldDB" id="A0A8D8XHV2"/>
<dbReference type="EMBL" id="HBUF01148841">
    <property type="protein sequence ID" value="CAG6647819.1"/>
    <property type="molecule type" value="Transcribed_RNA"/>
</dbReference>
<dbReference type="EMBL" id="HBUF01360844">
    <property type="protein sequence ID" value="CAG6720640.1"/>
    <property type="molecule type" value="Transcribed_RNA"/>
</dbReference>
<dbReference type="EMBL" id="HBUF01323717">
    <property type="protein sequence ID" value="CAG6695490.1"/>
    <property type="molecule type" value="Transcribed_RNA"/>
</dbReference>
<proteinExistence type="inferred from homology"/>
<keyword evidence="3" id="KW-0378">Hydrolase</keyword>
<evidence type="ECO:0000313" key="3">
    <source>
        <dbReference type="EMBL" id="CAG6695494.1"/>
    </source>
</evidence>
<dbReference type="EMBL" id="HBUF01148844">
    <property type="protein sequence ID" value="CAG6647822.1"/>
    <property type="molecule type" value="Transcribed_RNA"/>
</dbReference>
<dbReference type="Pfam" id="PF13472">
    <property type="entry name" value="Lipase_GDSL_2"/>
    <property type="match status" value="1"/>
</dbReference>
<dbReference type="InterPro" id="IPR013830">
    <property type="entry name" value="SGNH_hydro"/>
</dbReference>
<dbReference type="SUPFAM" id="SSF52266">
    <property type="entry name" value="SGNH hydrolase"/>
    <property type="match status" value="1"/>
</dbReference>
<sequence>MANPCLTPTKPADMIGDDRWLNQHEYHLQLAKESEPEVVFIGDSLISFLSQTDIWHDLFEPLHCLNFGIGGDKVEHVLWRVQDGVLDNIKPKVVVIFVGTNNTDDSPEHVADGIVGLVKLVQSKQPKATIFVMELLPRGKHMNRLWEKNIATNKYLVEKLSSLGPKVKLQVHKSDDFVINGNQTSATDFFDYLHMSETGNRKVFGPVFEQVKKVLADLDK</sequence>
<dbReference type="EMBL" id="HBUF01672341">
    <property type="protein sequence ID" value="CAG6790692.1"/>
    <property type="molecule type" value="Transcribed_RNA"/>
</dbReference>
<evidence type="ECO:0000256" key="1">
    <source>
        <dbReference type="ARBA" id="ARBA00038184"/>
    </source>
</evidence>
<dbReference type="EMBL" id="HBUF01360843">
    <property type="protein sequence ID" value="CAG6720639.1"/>
    <property type="molecule type" value="Transcribed_RNA"/>
</dbReference>
<dbReference type="PANTHER" id="PTHR11852">
    <property type="entry name" value="PLATELET-ACTIVATING FACTOR ACETYLHYDROLASE"/>
    <property type="match status" value="1"/>
</dbReference>
<dbReference type="PANTHER" id="PTHR11852:SF0">
    <property type="entry name" value="PLATELET-ACTIVATING FACTOR ACETYLHYDROLASE IB SUBUNIT BETA HOMOLOG"/>
    <property type="match status" value="1"/>
</dbReference>
<dbReference type="EMBL" id="HBUF01148842">
    <property type="protein sequence ID" value="CAG6647820.1"/>
    <property type="molecule type" value="Transcribed_RNA"/>
</dbReference>
<evidence type="ECO:0000259" key="2">
    <source>
        <dbReference type="Pfam" id="PF13472"/>
    </source>
</evidence>
<feature type="domain" description="SGNH hydrolase-type esterase" evidence="2">
    <location>
        <begin position="40"/>
        <end position="201"/>
    </location>
</feature>
<dbReference type="GO" id="GO:0016787">
    <property type="term" value="F:hydrolase activity"/>
    <property type="evidence" value="ECO:0007669"/>
    <property type="project" value="UniProtKB-KW"/>
</dbReference>
<dbReference type="EMBL" id="HBUF01148843">
    <property type="protein sequence ID" value="CAG6647821.1"/>
    <property type="molecule type" value="Transcribed_RNA"/>
</dbReference>
<protein>
    <submittedName>
        <fullName evidence="3">Platelet-activating factor acetylhydrolase IB subunit beta</fullName>
    </submittedName>
</protein>
<name>A0A8D8XHV2_9HEMI</name>